<accession>A0A6J7HMZ5</accession>
<evidence type="ECO:0000256" key="4">
    <source>
        <dbReference type="ARBA" id="ARBA00022605"/>
    </source>
</evidence>
<dbReference type="InterPro" id="IPR036038">
    <property type="entry name" value="Aminotransferase-like"/>
</dbReference>
<dbReference type="InterPro" id="IPR018300">
    <property type="entry name" value="Aminotrans_IV_CS"/>
</dbReference>
<dbReference type="InterPro" id="IPR043131">
    <property type="entry name" value="BCAT-like_N"/>
</dbReference>
<evidence type="ECO:0000313" key="8">
    <source>
        <dbReference type="EMBL" id="CAB4920792.1"/>
    </source>
</evidence>
<dbReference type="InterPro" id="IPR033939">
    <property type="entry name" value="BCAT_family"/>
</dbReference>
<evidence type="ECO:0000256" key="3">
    <source>
        <dbReference type="ARBA" id="ARBA00022576"/>
    </source>
</evidence>
<comment type="cofactor">
    <cofactor evidence="1">
        <name>pyridoxal 5'-phosphate</name>
        <dbReference type="ChEBI" id="CHEBI:597326"/>
    </cofactor>
</comment>
<dbReference type="InterPro" id="IPR005786">
    <property type="entry name" value="B_amino_transII"/>
</dbReference>
<gene>
    <name evidence="8" type="ORF">UFOPK3720_00211</name>
</gene>
<evidence type="ECO:0000256" key="1">
    <source>
        <dbReference type="ARBA" id="ARBA00001933"/>
    </source>
</evidence>
<dbReference type="InterPro" id="IPR001544">
    <property type="entry name" value="Aminotrans_IV"/>
</dbReference>
<name>A0A6J7HMZ5_9ZZZZ</name>
<dbReference type="PANTHER" id="PTHR11825">
    <property type="entry name" value="SUBGROUP IIII AMINOTRANSFERASE"/>
    <property type="match status" value="1"/>
</dbReference>
<proteinExistence type="inferred from homology"/>
<dbReference type="NCBIfam" id="TIGR01123">
    <property type="entry name" value="ilvE_II"/>
    <property type="match status" value="1"/>
</dbReference>
<dbReference type="EMBL" id="CAFBNB010000023">
    <property type="protein sequence ID" value="CAB4920792.1"/>
    <property type="molecule type" value="Genomic_DNA"/>
</dbReference>
<dbReference type="AlphaFoldDB" id="A0A6J7HMZ5"/>
<evidence type="ECO:0000256" key="6">
    <source>
        <dbReference type="ARBA" id="ARBA00022898"/>
    </source>
</evidence>
<dbReference type="GO" id="GO:0009082">
    <property type="term" value="P:branched-chain amino acid biosynthetic process"/>
    <property type="evidence" value="ECO:0007669"/>
    <property type="project" value="UniProtKB-KW"/>
</dbReference>
<dbReference type="GO" id="GO:0008652">
    <property type="term" value="P:amino acid biosynthetic process"/>
    <property type="evidence" value="ECO:0007669"/>
    <property type="project" value="UniProtKB-KW"/>
</dbReference>
<sequence length="398" mass="42532">MSAKAEHGFAATAEHGFAAEAGHGFAATAEHGTALWPIEITENPSPVSDERRAEILADPGFGRHFTDHMVTAKWTAAEGWHDAVLVPYGPLSLDPATSVLHYGQAIFEGLKAYRHADGAIKTFRPMRNAARFASSARRLAMAELPEELFLGSIEALVRQDAAWVSGEDERSLYLRPFMISTEVGLGVRPADSYQYLLIASPAGAYFPQGVKPVSVWLSDDYVRAAPGGTGEAKCAGNYAASLVAQAEAAQHGCDQVVWLDAIERTWIEEMGGMNLYFVHGSGDSARLVTPRLTGSLLPGITRDSLLTVASDHGIRADEAAISVDEWRNGCESGDITEVFACGTAAVITPVGQVKSRESGAWAISGGQPGPVTMRLRQALLDIHTGAAPDPHNWMHAIC</sequence>
<dbReference type="PANTHER" id="PTHR11825:SF44">
    <property type="entry name" value="BRANCHED-CHAIN-AMINO-ACID AMINOTRANSFERASE"/>
    <property type="match status" value="1"/>
</dbReference>
<dbReference type="PIRSF" id="PIRSF006468">
    <property type="entry name" value="BCAT1"/>
    <property type="match status" value="1"/>
</dbReference>
<evidence type="ECO:0000256" key="2">
    <source>
        <dbReference type="ARBA" id="ARBA00009320"/>
    </source>
</evidence>
<keyword evidence="3" id="KW-0032">Aminotransferase</keyword>
<dbReference type="Pfam" id="PF01063">
    <property type="entry name" value="Aminotran_4"/>
    <property type="match status" value="1"/>
</dbReference>
<evidence type="ECO:0000256" key="5">
    <source>
        <dbReference type="ARBA" id="ARBA00022679"/>
    </source>
</evidence>
<protein>
    <submittedName>
        <fullName evidence="8">Unannotated protein</fullName>
    </submittedName>
</protein>
<organism evidence="8">
    <name type="scientific">freshwater metagenome</name>
    <dbReference type="NCBI Taxonomy" id="449393"/>
    <lineage>
        <taxon>unclassified sequences</taxon>
        <taxon>metagenomes</taxon>
        <taxon>ecological metagenomes</taxon>
    </lineage>
</organism>
<dbReference type="NCBIfam" id="NF009897">
    <property type="entry name" value="PRK13357.1"/>
    <property type="match status" value="1"/>
</dbReference>
<dbReference type="CDD" id="cd01557">
    <property type="entry name" value="BCAT_beta_family"/>
    <property type="match status" value="1"/>
</dbReference>
<dbReference type="GO" id="GO:0004084">
    <property type="term" value="F:branched-chain-amino-acid transaminase activity"/>
    <property type="evidence" value="ECO:0007669"/>
    <property type="project" value="InterPro"/>
</dbReference>
<keyword evidence="5" id="KW-0808">Transferase</keyword>
<keyword evidence="7" id="KW-0100">Branched-chain amino acid biosynthesis</keyword>
<keyword evidence="4" id="KW-0028">Amino-acid biosynthesis</keyword>
<comment type="similarity">
    <text evidence="2">Belongs to the class-IV pyridoxal-phosphate-dependent aminotransferase family.</text>
</comment>
<dbReference type="PROSITE" id="PS00770">
    <property type="entry name" value="AA_TRANSFER_CLASS_4"/>
    <property type="match status" value="1"/>
</dbReference>
<reference evidence="8" key="1">
    <citation type="submission" date="2020-05" db="EMBL/GenBank/DDBJ databases">
        <authorList>
            <person name="Chiriac C."/>
            <person name="Salcher M."/>
            <person name="Ghai R."/>
            <person name="Kavagutti S V."/>
        </authorList>
    </citation>
    <scope>NUCLEOTIDE SEQUENCE</scope>
</reference>
<dbReference type="SUPFAM" id="SSF56752">
    <property type="entry name" value="D-aminoacid aminotransferase-like PLP-dependent enzymes"/>
    <property type="match status" value="1"/>
</dbReference>
<keyword evidence="6" id="KW-0663">Pyridoxal phosphate</keyword>
<evidence type="ECO:0000256" key="7">
    <source>
        <dbReference type="ARBA" id="ARBA00023304"/>
    </source>
</evidence>
<dbReference type="InterPro" id="IPR043132">
    <property type="entry name" value="BCAT-like_C"/>
</dbReference>
<dbReference type="Gene3D" id="3.20.10.10">
    <property type="entry name" value="D-amino Acid Aminotransferase, subunit A, domain 2"/>
    <property type="match status" value="1"/>
</dbReference>
<dbReference type="Gene3D" id="3.30.470.10">
    <property type="match status" value="1"/>
</dbReference>